<dbReference type="EMBL" id="JBHRWW010000003">
    <property type="protein sequence ID" value="MFC3687796.1"/>
    <property type="molecule type" value="Genomic_DNA"/>
</dbReference>
<keyword evidence="2" id="KW-0963">Cytoplasm</keyword>
<comment type="function">
    <text evidence="2">Required for dimerization of active 70S ribosomes into 100S ribosomes in stationary phase; 100S ribosomes are translationally inactive and sometimes present during exponential growth.</text>
</comment>
<dbReference type="SUPFAM" id="SSF69754">
    <property type="entry name" value="Ribosome binding protein Y (YfiA homologue)"/>
    <property type="match status" value="1"/>
</dbReference>
<dbReference type="RefSeq" id="WP_376983852.1">
    <property type="nucleotide sequence ID" value="NZ_JBHRWW010000003.1"/>
</dbReference>
<evidence type="ECO:0000256" key="2">
    <source>
        <dbReference type="HAMAP-Rule" id="MF_00839"/>
    </source>
</evidence>
<feature type="compositionally biased region" description="Low complexity" evidence="3">
    <location>
        <begin position="133"/>
        <end position="166"/>
    </location>
</feature>
<dbReference type="InterPro" id="IPR038416">
    <property type="entry name" value="Ribosom_S30AE_C_sf"/>
</dbReference>
<organism evidence="5 6">
    <name type="scientific">Aquipuribacter hungaricus</name>
    <dbReference type="NCBI Taxonomy" id="545624"/>
    <lineage>
        <taxon>Bacteria</taxon>
        <taxon>Bacillati</taxon>
        <taxon>Actinomycetota</taxon>
        <taxon>Actinomycetes</taxon>
        <taxon>Micrococcales</taxon>
        <taxon>Intrasporangiaceae</taxon>
        <taxon>Aquipuribacter</taxon>
    </lineage>
</organism>
<dbReference type="NCBIfam" id="TIGR00741">
    <property type="entry name" value="yfiA"/>
    <property type="match status" value="1"/>
</dbReference>
<dbReference type="HAMAP" id="MF_00839">
    <property type="entry name" value="HPF"/>
    <property type="match status" value="1"/>
</dbReference>
<dbReference type="PANTHER" id="PTHR33231">
    <property type="entry name" value="30S RIBOSOMAL PROTEIN"/>
    <property type="match status" value="1"/>
</dbReference>
<protein>
    <recommendedName>
        <fullName evidence="2">Ribosome hibernation promoting factor</fullName>
        <shortName evidence="2">HPF</shortName>
    </recommendedName>
</protein>
<dbReference type="InterPro" id="IPR003489">
    <property type="entry name" value="RHF/RaiA"/>
</dbReference>
<evidence type="ECO:0000313" key="6">
    <source>
        <dbReference type="Proteomes" id="UP001595685"/>
    </source>
</evidence>
<keyword evidence="6" id="KW-1185">Reference proteome</keyword>
<accession>A0ABV7WGZ0</accession>
<feature type="domain" description="Sigma 54 modulation/S30EA ribosomal protein C-terminal" evidence="4">
    <location>
        <begin position="189"/>
        <end position="239"/>
    </location>
</feature>
<name>A0ABV7WGZ0_9MICO</name>
<dbReference type="InterPro" id="IPR050574">
    <property type="entry name" value="HPF/YfiA_ribosome-assoc"/>
</dbReference>
<dbReference type="InterPro" id="IPR032528">
    <property type="entry name" value="Ribosom_S30AE_C"/>
</dbReference>
<dbReference type="Pfam" id="PF16321">
    <property type="entry name" value="Ribosom_S30AE_C"/>
    <property type="match status" value="1"/>
</dbReference>
<dbReference type="CDD" id="cd00552">
    <property type="entry name" value="RaiA"/>
    <property type="match status" value="1"/>
</dbReference>
<dbReference type="InterPro" id="IPR034694">
    <property type="entry name" value="HPF_long/plastid"/>
</dbReference>
<gene>
    <name evidence="2 5" type="primary">hpf</name>
    <name evidence="5" type="ORF">ACFOLH_05505</name>
</gene>
<comment type="subunit">
    <text evidence="2">Interacts with 100S ribosomes.</text>
</comment>
<keyword evidence="1 2" id="KW-0810">Translation regulation</keyword>
<sequence length="261" mass="27884">MDVTVTARHTSVSDRFRRHLEEKVEKVDQLCNGCYRVDAVVGEEKNPRQTNLSHRIELTVHSRGPVVRSEACSSDPYAALDLALDKLYERLRRARDRRKVHHGRHAPESLTHASARWEGMDLDSPRAETVLVPPGADGAAAAPAAAADGTPADAGQPPAADAAGAADGAGDGAPDGGETDPLDGSPVEIREKTHPAVPMTVEQALYEMELVGHDFYLFVDAATGSPSAMYRRKGWSYGVIRLSDDAATAGEHSEMAGAQQG</sequence>
<comment type="caution">
    <text evidence="5">The sequence shown here is derived from an EMBL/GenBank/DDBJ whole genome shotgun (WGS) entry which is preliminary data.</text>
</comment>
<evidence type="ECO:0000256" key="3">
    <source>
        <dbReference type="SAM" id="MobiDB-lite"/>
    </source>
</evidence>
<dbReference type="Gene3D" id="3.30.160.100">
    <property type="entry name" value="Ribosome hibernation promotion factor-like"/>
    <property type="match status" value="1"/>
</dbReference>
<comment type="subcellular location">
    <subcellularLocation>
        <location evidence="2">Cytoplasm</location>
    </subcellularLocation>
</comment>
<comment type="similarity">
    <text evidence="2">Belongs to the HPF/YfiA ribosome-associated protein family. Long HPF subfamily.</text>
</comment>
<evidence type="ECO:0000259" key="4">
    <source>
        <dbReference type="Pfam" id="PF16321"/>
    </source>
</evidence>
<proteinExistence type="inferred from homology"/>
<dbReference type="Gene3D" id="3.30.505.50">
    <property type="entry name" value="Sigma 54 modulation/S30EA ribosomal protein, C-terminal domain"/>
    <property type="match status" value="1"/>
</dbReference>
<dbReference type="Proteomes" id="UP001595685">
    <property type="component" value="Unassembled WGS sequence"/>
</dbReference>
<dbReference type="InterPro" id="IPR036567">
    <property type="entry name" value="RHF-like"/>
</dbReference>
<dbReference type="Pfam" id="PF02482">
    <property type="entry name" value="Ribosomal_S30AE"/>
    <property type="match status" value="1"/>
</dbReference>
<reference evidence="6" key="1">
    <citation type="journal article" date="2019" name="Int. J. Syst. Evol. Microbiol.">
        <title>The Global Catalogue of Microorganisms (GCM) 10K type strain sequencing project: providing services to taxonomists for standard genome sequencing and annotation.</title>
        <authorList>
            <consortium name="The Broad Institute Genomics Platform"/>
            <consortium name="The Broad Institute Genome Sequencing Center for Infectious Disease"/>
            <person name="Wu L."/>
            <person name="Ma J."/>
        </authorList>
    </citation>
    <scope>NUCLEOTIDE SEQUENCE [LARGE SCALE GENOMIC DNA]</scope>
    <source>
        <strain evidence="6">NCAIM B.02333</strain>
    </source>
</reference>
<feature type="region of interest" description="Disordered" evidence="3">
    <location>
        <begin position="96"/>
        <end position="196"/>
    </location>
</feature>
<evidence type="ECO:0000313" key="5">
    <source>
        <dbReference type="EMBL" id="MFC3687796.1"/>
    </source>
</evidence>
<evidence type="ECO:0000256" key="1">
    <source>
        <dbReference type="ARBA" id="ARBA00022845"/>
    </source>
</evidence>
<dbReference type="PANTHER" id="PTHR33231:SF1">
    <property type="entry name" value="30S RIBOSOMAL PROTEIN"/>
    <property type="match status" value="1"/>
</dbReference>